<reference evidence="2" key="1">
    <citation type="submission" date="2020-02" db="EMBL/GenBank/DDBJ databases">
        <authorList>
            <person name="Meier V. D."/>
        </authorList>
    </citation>
    <scope>NUCLEOTIDE SEQUENCE</scope>
    <source>
        <strain evidence="2">AVDCRST_MAG82</strain>
    </source>
</reference>
<feature type="transmembrane region" description="Helical" evidence="1">
    <location>
        <begin position="106"/>
        <end position="125"/>
    </location>
</feature>
<keyword evidence="1" id="KW-0472">Membrane</keyword>
<feature type="transmembrane region" description="Helical" evidence="1">
    <location>
        <begin position="68"/>
        <end position="86"/>
    </location>
</feature>
<evidence type="ECO:0000256" key="1">
    <source>
        <dbReference type="SAM" id="Phobius"/>
    </source>
</evidence>
<dbReference type="EMBL" id="CADCVA010000063">
    <property type="protein sequence ID" value="CAA9405507.1"/>
    <property type="molecule type" value="Genomic_DNA"/>
</dbReference>
<protein>
    <submittedName>
        <fullName evidence="2">Uncharacterized protein</fullName>
    </submittedName>
</protein>
<dbReference type="AlphaFoldDB" id="A0A6J4P3V7"/>
<proteinExistence type="predicted"/>
<accession>A0A6J4P3V7</accession>
<keyword evidence="1" id="KW-1133">Transmembrane helix</keyword>
<gene>
    <name evidence="2" type="ORF">AVDCRST_MAG82-454</name>
</gene>
<keyword evidence="1" id="KW-0812">Transmembrane</keyword>
<feature type="transmembrane region" description="Helical" evidence="1">
    <location>
        <begin position="15"/>
        <end position="37"/>
    </location>
</feature>
<name>A0A6J4P3V7_9ACTN</name>
<feature type="transmembrane region" description="Helical" evidence="1">
    <location>
        <begin position="43"/>
        <end position="61"/>
    </location>
</feature>
<sequence length="138" mass="14634">MGVDKKVPRKGEATARYAAALAFASELLLLWAVPGVFAARPLSGSFVLLAAVGQGLIAASLHFGPGRWAVRFGLLLNAAVVLAWTTTRVAGFPPLLGFARLPVEPVGLVATGIEIALLVLLLRIGRGLKSERKKRRVR</sequence>
<evidence type="ECO:0000313" key="2">
    <source>
        <dbReference type="EMBL" id="CAA9405507.1"/>
    </source>
</evidence>
<organism evidence="2">
    <name type="scientific">uncultured Rubrobacteraceae bacterium</name>
    <dbReference type="NCBI Taxonomy" id="349277"/>
    <lineage>
        <taxon>Bacteria</taxon>
        <taxon>Bacillati</taxon>
        <taxon>Actinomycetota</taxon>
        <taxon>Rubrobacteria</taxon>
        <taxon>Rubrobacterales</taxon>
        <taxon>Rubrobacteraceae</taxon>
        <taxon>environmental samples</taxon>
    </lineage>
</organism>